<reference evidence="2" key="1">
    <citation type="submission" date="2020-03" db="EMBL/GenBank/DDBJ databases">
        <authorList>
            <person name="Weist P."/>
        </authorList>
    </citation>
    <scope>NUCLEOTIDE SEQUENCE</scope>
</reference>
<keyword evidence="3" id="KW-1185">Reference proteome</keyword>
<gene>
    <name evidence="2" type="ORF">PLEPLA_LOCUS28420</name>
</gene>
<feature type="compositionally biased region" description="Basic and acidic residues" evidence="1">
    <location>
        <begin position="94"/>
        <end position="109"/>
    </location>
</feature>
<feature type="compositionally biased region" description="Basic and acidic residues" evidence="1">
    <location>
        <begin position="224"/>
        <end position="235"/>
    </location>
</feature>
<feature type="region of interest" description="Disordered" evidence="1">
    <location>
        <begin position="71"/>
        <end position="117"/>
    </location>
</feature>
<organism evidence="2 3">
    <name type="scientific">Pleuronectes platessa</name>
    <name type="common">European plaice</name>
    <dbReference type="NCBI Taxonomy" id="8262"/>
    <lineage>
        <taxon>Eukaryota</taxon>
        <taxon>Metazoa</taxon>
        <taxon>Chordata</taxon>
        <taxon>Craniata</taxon>
        <taxon>Vertebrata</taxon>
        <taxon>Euteleostomi</taxon>
        <taxon>Actinopterygii</taxon>
        <taxon>Neopterygii</taxon>
        <taxon>Teleostei</taxon>
        <taxon>Neoteleostei</taxon>
        <taxon>Acanthomorphata</taxon>
        <taxon>Carangaria</taxon>
        <taxon>Pleuronectiformes</taxon>
        <taxon>Pleuronectoidei</taxon>
        <taxon>Pleuronectidae</taxon>
        <taxon>Pleuronectes</taxon>
    </lineage>
</organism>
<dbReference type="Proteomes" id="UP001153269">
    <property type="component" value="Unassembled WGS sequence"/>
</dbReference>
<evidence type="ECO:0000313" key="2">
    <source>
        <dbReference type="EMBL" id="CAB1440654.1"/>
    </source>
</evidence>
<name>A0A9N7UYG2_PLEPL</name>
<evidence type="ECO:0000313" key="3">
    <source>
        <dbReference type="Proteomes" id="UP001153269"/>
    </source>
</evidence>
<proteinExistence type="predicted"/>
<feature type="region of interest" description="Disordered" evidence="1">
    <location>
        <begin position="194"/>
        <end position="235"/>
    </location>
</feature>
<sequence length="235" mass="26130">MEEPSTGPSPHAAVLQGRVPAEGDGVRVVLRGVLYAASVYPERQHRLEPALVKRKMLISQTVPIGIMPRSAGGRAASWDRTMEERQRSRWSRSSIEHTEQTTSESDHISPNRGWQNCRPPSATVNKFQELKLRCAGEASQQPSDGHREGELEMSISVLCHVLNKTGPGEEGGVFNVQFVLGIDLRSHRISPLARTARKTPHRHERDAVPRVKTRTHRGAAIRQENPEPARARGTE</sequence>
<dbReference type="EMBL" id="CADEAL010002480">
    <property type="protein sequence ID" value="CAB1440654.1"/>
    <property type="molecule type" value="Genomic_DNA"/>
</dbReference>
<protein>
    <submittedName>
        <fullName evidence="2">Uncharacterized protein</fullName>
    </submittedName>
</protein>
<accession>A0A9N7UYG2</accession>
<comment type="caution">
    <text evidence="2">The sequence shown here is derived from an EMBL/GenBank/DDBJ whole genome shotgun (WGS) entry which is preliminary data.</text>
</comment>
<evidence type="ECO:0000256" key="1">
    <source>
        <dbReference type="SAM" id="MobiDB-lite"/>
    </source>
</evidence>
<dbReference type="AlphaFoldDB" id="A0A9N7UYG2"/>